<dbReference type="InterPro" id="IPR013767">
    <property type="entry name" value="PAS_fold"/>
</dbReference>
<dbReference type="EMBL" id="FCOF02000008">
    <property type="protein sequence ID" value="SAK57128.1"/>
    <property type="molecule type" value="Genomic_DNA"/>
</dbReference>
<dbReference type="InterPro" id="IPR005467">
    <property type="entry name" value="His_kinase_dom"/>
</dbReference>
<dbReference type="NCBIfam" id="TIGR00229">
    <property type="entry name" value="sensory_box"/>
    <property type="match status" value="2"/>
</dbReference>
<dbReference type="InterPro" id="IPR035965">
    <property type="entry name" value="PAS-like_dom_sf"/>
</dbReference>
<dbReference type="Pfam" id="PF00512">
    <property type="entry name" value="HisKA"/>
    <property type="match status" value="1"/>
</dbReference>
<feature type="domain" description="Histidine kinase" evidence="7">
    <location>
        <begin position="475"/>
        <end position="694"/>
    </location>
</feature>
<dbReference type="Proteomes" id="UP000054870">
    <property type="component" value="Unassembled WGS sequence"/>
</dbReference>
<dbReference type="SMART" id="SM00086">
    <property type="entry name" value="PAC"/>
    <property type="match status" value="2"/>
</dbReference>
<proteinExistence type="predicted"/>
<dbReference type="Pfam" id="PF00072">
    <property type="entry name" value="Response_reg"/>
    <property type="match status" value="1"/>
</dbReference>
<evidence type="ECO:0000313" key="11">
    <source>
        <dbReference type="EMBL" id="SAK57128.1"/>
    </source>
</evidence>
<dbReference type="InterPro" id="IPR000700">
    <property type="entry name" value="PAS-assoc_C"/>
</dbReference>
<dbReference type="GO" id="GO:0005886">
    <property type="term" value="C:plasma membrane"/>
    <property type="evidence" value="ECO:0007669"/>
    <property type="project" value="TreeGrafter"/>
</dbReference>
<dbReference type="InterPro" id="IPR001610">
    <property type="entry name" value="PAC"/>
</dbReference>
<dbReference type="InterPro" id="IPR004358">
    <property type="entry name" value="Sig_transdc_His_kin-like_C"/>
</dbReference>
<evidence type="ECO:0000256" key="3">
    <source>
        <dbReference type="ARBA" id="ARBA00022553"/>
    </source>
</evidence>
<feature type="domain" description="PAC" evidence="10">
    <location>
        <begin position="413"/>
        <end position="465"/>
    </location>
</feature>
<name>A0A158AH65_9BURK</name>
<feature type="domain" description="PAS" evidence="9">
    <location>
        <begin position="338"/>
        <end position="393"/>
    </location>
</feature>
<dbReference type="SMART" id="SM00448">
    <property type="entry name" value="REC"/>
    <property type="match status" value="1"/>
</dbReference>
<dbReference type="PANTHER" id="PTHR43047">
    <property type="entry name" value="TWO-COMPONENT HISTIDINE PROTEIN KINASE"/>
    <property type="match status" value="1"/>
</dbReference>
<dbReference type="PROSITE" id="PS50109">
    <property type="entry name" value="HIS_KIN"/>
    <property type="match status" value="1"/>
</dbReference>
<feature type="domain" description="Response regulatory" evidence="8">
    <location>
        <begin position="715"/>
        <end position="833"/>
    </location>
</feature>
<dbReference type="PANTHER" id="PTHR43047:SF72">
    <property type="entry name" value="OSMOSENSING HISTIDINE PROTEIN KINASE SLN1"/>
    <property type="match status" value="1"/>
</dbReference>
<dbReference type="Pfam" id="PF02518">
    <property type="entry name" value="HATPase_c"/>
    <property type="match status" value="1"/>
</dbReference>
<evidence type="ECO:0000256" key="2">
    <source>
        <dbReference type="ARBA" id="ARBA00012438"/>
    </source>
</evidence>
<dbReference type="InterPro" id="IPR011006">
    <property type="entry name" value="CheY-like_superfamily"/>
</dbReference>
<dbReference type="InterPro" id="IPR036097">
    <property type="entry name" value="HisK_dim/P_sf"/>
</dbReference>
<keyword evidence="4" id="KW-0808">Transferase</keyword>
<protein>
    <recommendedName>
        <fullName evidence="2">histidine kinase</fullName>
        <ecNumber evidence="2">2.7.13.3</ecNumber>
    </recommendedName>
</protein>
<dbReference type="Gene3D" id="3.30.450.40">
    <property type="match status" value="1"/>
</dbReference>
<dbReference type="PROSITE" id="PS50112">
    <property type="entry name" value="PAS"/>
    <property type="match status" value="2"/>
</dbReference>
<gene>
    <name evidence="11" type="ORF">AWB75_02183</name>
</gene>
<dbReference type="SUPFAM" id="SSF55781">
    <property type="entry name" value="GAF domain-like"/>
    <property type="match status" value="1"/>
</dbReference>
<dbReference type="InterPro" id="IPR003661">
    <property type="entry name" value="HisK_dim/P_dom"/>
</dbReference>
<evidence type="ECO:0000259" key="9">
    <source>
        <dbReference type="PROSITE" id="PS50112"/>
    </source>
</evidence>
<evidence type="ECO:0000256" key="6">
    <source>
        <dbReference type="PROSITE-ProRule" id="PRU00169"/>
    </source>
</evidence>
<dbReference type="CDD" id="cd00130">
    <property type="entry name" value="PAS"/>
    <property type="match status" value="2"/>
</dbReference>
<dbReference type="PROSITE" id="PS50113">
    <property type="entry name" value="PAC"/>
    <property type="match status" value="2"/>
</dbReference>
<accession>A0A158AH65</accession>
<evidence type="ECO:0000259" key="8">
    <source>
        <dbReference type="PROSITE" id="PS50110"/>
    </source>
</evidence>
<dbReference type="CDD" id="cd00082">
    <property type="entry name" value="HisKA"/>
    <property type="match status" value="1"/>
</dbReference>
<keyword evidence="12" id="KW-1185">Reference proteome</keyword>
<dbReference type="Pfam" id="PF13426">
    <property type="entry name" value="PAS_9"/>
    <property type="match status" value="1"/>
</dbReference>
<organism evidence="11 12">
    <name type="scientific">Caballeronia catudaia</name>
    <dbReference type="NCBI Taxonomy" id="1777136"/>
    <lineage>
        <taxon>Bacteria</taxon>
        <taxon>Pseudomonadati</taxon>
        <taxon>Pseudomonadota</taxon>
        <taxon>Betaproteobacteria</taxon>
        <taxon>Burkholderiales</taxon>
        <taxon>Burkholderiaceae</taxon>
        <taxon>Caballeronia</taxon>
    </lineage>
</organism>
<comment type="caution">
    <text evidence="11">The sequence shown here is derived from an EMBL/GenBank/DDBJ whole genome shotgun (WGS) entry which is preliminary data.</text>
</comment>
<dbReference type="Gene3D" id="3.30.565.10">
    <property type="entry name" value="Histidine kinase-like ATPase, C-terminal domain"/>
    <property type="match status" value="1"/>
</dbReference>
<dbReference type="InterPro" id="IPR036890">
    <property type="entry name" value="HATPase_C_sf"/>
</dbReference>
<keyword evidence="3 6" id="KW-0597">Phosphoprotein</keyword>
<dbReference type="SMART" id="SM00388">
    <property type="entry name" value="HisKA"/>
    <property type="match status" value="1"/>
</dbReference>
<evidence type="ECO:0000256" key="1">
    <source>
        <dbReference type="ARBA" id="ARBA00000085"/>
    </source>
</evidence>
<dbReference type="InterPro" id="IPR000014">
    <property type="entry name" value="PAS"/>
</dbReference>
<dbReference type="SUPFAM" id="SSF52172">
    <property type="entry name" value="CheY-like"/>
    <property type="match status" value="1"/>
</dbReference>
<dbReference type="EC" id="2.7.13.3" evidence="2"/>
<dbReference type="Gene3D" id="3.30.450.20">
    <property type="entry name" value="PAS domain"/>
    <property type="match status" value="2"/>
</dbReference>
<dbReference type="OrthoDB" id="9768069at2"/>
<dbReference type="CDD" id="cd17580">
    <property type="entry name" value="REC_2_DhkD-like"/>
    <property type="match status" value="1"/>
</dbReference>
<dbReference type="SMART" id="SM00065">
    <property type="entry name" value="GAF"/>
    <property type="match status" value="1"/>
</dbReference>
<feature type="modified residue" description="4-aspartylphosphate" evidence="6">
    <location>
        <position position="764"/>
    </location>
</feature>
<dbReference type="Pfam" id="PF00989">
    <property type="entry name" value="PAS"/>
    <property type="match status" value="1"/>
</dbReference>
<dbReference type="SUPFAM" id="SSF55785">
    <property type="entry name" value="PYP-like sensor domain (PAS domain)"/>
    <property type="match status" value="2"/>
</dbReference>
<dbReference type="InterPro" id="IPR001789">
    <property type="entry name" value="Sig_transdc_resp-reg_receiver"/>
</dbReference>
<dbReference type="InterPro" id="IPR029016">
    <property type="entry name" value="GAF-like_dom_sf"/>
</dbReference>
<dbReference type="InterPro" id="IPR003594">
    <property type="entry name" value="HATPase_dom"/>
</dbReference>
<dbReference type="PRINTS" id="PR00344">
    <property type="entry name" value="BCTRLSENSOR"/>
</dbReference>
<dbReference type="SUPFAM" id="SSF47384">
    <property type="entry name" value="Homodimeric domain of signal transducing histidine kinase"/>
    <property type="match status" value="1"/>
</dbReference>
<evidence type="ECO:0000256" key="5">
    <source>
        <dbReference type="ARBA" id="ARBA00022777"/>
    </source>
</evidence>
<dbReference type="Pfam" id="PF13185">
    <property type="entry name" value="GAF_2"/>
    <property type="match status" value="1"/>
</dbReference>
<dbReference type="SUPFAM" id="SSF55874">
    <property type="entry name" value="ATPase domain of HSP90 chaperone/DNA topoisomerase II/histidine kinase"/>
    <property type="match status" value="1"/>
</dbReference>
<dbReference type="InterPro" id="IPR003018">
    <property type="entry name" value="GAF"/>
</dbReference>
<evidence type="ECO:0000313" key="12">
    <source>
        <dbReference type="Proteomes" id="UP000054870"/>
    </source>
</evidence>
<sequence length="836" mass="91000">MRTQYEASTPDRKIKAEHTRQAHFQRWFATFASLAHCRLPLSAYLQKVTDTLREVAGVASAVVEWIEGDELLYRAASGAAAAHIGVRLPTSGSLSGLCITRQQALICRHAATDHRVDRAACEAVGAVSMVVAPVVYEGRSVAVLKLISGEVDYFGQSDISILNAFCACIAETIAREEIAQENRKLLKENANVAADLTVESSLRIEYEKKLADAMRRRQTVLDNAHVAFVSMDEAGMTVDWNEAATLLFGWKPHEVTGKDLASFIVPERFRDAHRAGLTRYLATGEARMINKRVELPSLRRDGSEFTAELTISEVWYEGQRQFACFVHDITDRRAATEANERLRLLIDSVSDYAICMLDQNGYVRSWNDGAHAIYGFTSAEAIGRHVALFYTSDEHGRDRPGEDLVLAAQRGRVEHEDWHVRKDGSEFWAHVILSALPNANGDAQGFVKITRDMTARRRLEELEASSRRMNEFLALLGHELRNPLAPIRNAVSILKLKASDDADVIRSRQIVDRQLAHLTKLVDDLLEAGRVSSGKIRLTTETVDIADVVNLSVEASEPVCDARGQRIIVQAGGQPLYVNGDPTRLVQALNNLLNNASKFSPHDSTITLEVGPRGGSVLVRVTDEGRGISPDALGIVFDLFVQEHPPGAHPDEGGLGIGLTLVRAIAELHGGHVEAKSGGVGRGSAFSLWLPLAGPPASGATAGATPSASASRQLDVLVVDDNRDSADSMTLLVDMLGHSARAAYDGAGALDSFDAARPQVVLLDLSMPGMTGFDVIRRMRDEDDKPGKRVIVAAMTGLGSDEDIARTRAAGFDAHLVKPVDLPELERVLALAGRVR</sequence>
<dbReference type="PROSITE" id="PS50110">
    <property type="entry name" value="RESPONSE_REGULATORY"/>
    <property type="match status" value="1"/>
</dbReference>
<evidence type="ECO:0000259" key="7">
    <source>
        <dbReference type="PROSITE" id="PS50109"/>
    </source>
</evidence>
<dbReference type="Gene3D" id="3.40.50.2300">
    <property type="match status" value="1"/>
</dbReference>
<feature type="domain" description="PAS" evidence="9">
    <location>
        <begin position="213"/>
        <end position="284"/>
    </location>
</feature>
<dbReference type="AlphaFoldDB" id="A0A158AH65"/>
<dbReference type="GO" id="GO:0000155">
    <property type="term" value="F:phosphorelay sensor kinase activity"/>
    <property type="evidence" value="ECO:0007669"/>
    <property type="project" value="InterPro"/>
</dbReference>
<keyword evidence="5 11" id="KW-0418">Kinase</keyword>
<evidence type="ECO:0000259" key="10">
    <source>
        <dbReference type="PROSITE" id="PS50113"/>
    </source>
</evidence>
<dbReference type="Gene3D" id="1.10.287.130">
    <property type="match status" value="1"/>
</dbReference>
<reference evidence="11" key="1">
    <citation type="submission" date="2016-01" db="EMBL/GenBank/DDBJ databases">
        <authorList>
            <person name="Peeters C."/>
        </authorList>
    </citation>
    <scope>NUCLEOTIDE SEQUENCE [LARGE SCALE GENOMIC DNA]</scope>
    <source>
        <strain evidence="11">LMG 29318</strain>
    </source>
</reference>
<dbReference type="GO" id="GO:0009927">
    <property type="term" value="F:histidine phosphotransfer kinase activity"/>
    <property type="evidence" value="ECO:0007669"/>
    <property type="project" value="TreeGrafter"/>
</dbReference>
<feature type="domain" description="PAC" evidence="10">
    <location>
        <begin position="291"/>
        <end position="341"/>
    </location>
</feature>
<evidence type="ECO:0000256" key="4">
    <source>
        <dbReference type="ARBA" id="ARBA00022679"/>
    </source>
</evidence>
<dbReference type="GO" id="GO:0006355">
    <property type="term" value="P:regulation of DNA-templated transcription"/>
    <property type="evidence" value="ECO:0007669"/>
    <property type="project" value="InterPro"/>
</dbReference>
<dbReference type="SMART" id="SM00387">
    <property type="entry name" value="HATPase_c"/>
    <property type="match status" value="1"/>
</dbReference>
<dbReference type="SMART" id="SM00091">
    <property type="entry name" value="PAS"/>
    <property type="match status" value="2"/>
</dbReference>
<comment type="catalytic activity">
    <reaction evidence="1">
        <text>ATP + protein L-histidine = ADP + protein N-phospho-L-histidine.</text>
        <dbReference type="EC" id="2.7.13.3"/>
    </reaction>
</comment>
<dbReference type="RefSeq" id="WP_061124111.1">
    <property type="nucleotide sequence ID" value="NZ_FCOF02000008.1"/>
</dbReference>